<protein>
    <submittedName>
        <fullName evidence="7">Multicopper oxidase family protein</fullName>
    </submittedName>
</protein>
<keyword evidence="2" id="KW-0560">Oxidoreductase</keyword>
<keyword evidence="1" id="KW-0479">Metal-binding</keyword>
<gene>
    <name evidence="7" type="ORF">PXX05_00510</name>
</gene>
<dbReference type="InterPro" id="IPR008972">
    <property type="entry name" value="Cupredoxin"/>
</dbReference>
<keyword evidence="8" id="KW-1185">Reference proteome</keyword>
<evidence type="ECO:0000313" key="7">
    <source>
        <dbReference type="EMBL" id="WED43292.1"/>
    </source>
</evidence>
<evidence type="ECO:0000256" key="1">
    <source>
        <dbReference type="ARBA" id="ARBA00022723"/>
    </source>
</evidence>
<evidence type="ECO:0000259" key="4">
    <source>
        <dbReference type="Pfam" id="PF00394"/>
    </source>
</evidence>
<dbReference type="SUPFAM" id="SSF49503">
    <property type="entry name" value="Cupredoxins"/>
    <property type="match status" value="3"/>
</dbReference>
<evidence type="ECO:0000259" key="6">
    <source>
        <dbReference type="Pfam" id="PF07732"/>
    </source>
</evidence>
<dbReference type="Pfam" id="PF00394">
    <property type="entry name" value="Cu-oxidase"/>
    <property type="match status" value="1"/>
</dbReference>
<feature type="domain" description="Plastocyanin-like" evidence="4">
    <location>
        <begin position="182"/>
        <end position="332"/>
    </location>
</feature>
<accession>A0ABY8ARI9</accession>
<dbReference type="InterPro" id="IPR001117">
    <property type="entry name" value="Cu-oxidase_2nd"/>
</dbReference>
<name>A0ABY8ARI9_9GAMM</name>
<dbReference type="CDD" id="cd13865">
    <property type="entry name" value="CuRO_1_LCC_like_3"/>
    <property type="match status" value="1"/>
</dbReference>
<evidence type="ECO:0000256" key="2">
    <source>
        <dbReference type="ARBA" id="ARBA00023002"/>
    </source>
</evidence>
<dbReference type="PROSITE" id="PS00080">
    <property type="entry name" value="MULTICOPPER_OXIDASE2"/>
    <property type="match status" value="1"/>
</dbReference>
<feature type="transmembrane region" description="Helical" evidence="3">
    <location>
        <begin position="20"/>
        <end position="40"/>
    </location>
</feature>
<dbReference type="RefSeq" id="WP_275089105.1">
    <property type="nucleotide sequence ID" value="NZ_CP119078.1"/>
</dbReference>
<reference evidence="7 8" key="1">
    <citation type="submission" date="2023-02" db="EMBL/GenBank/DDBJ databases">
        <title>Genome Sequence of L. cardiaca H63T.</title>
        <authorList>
            <person name="Lopez A.E."/>
            <person name="Cianciotto N.P."/>
        </authorList>
    </citation>
    <scope>NUCLEOTIDE SEQUENCE [LARGE SCALE GENOMIC DNA]</scope>
    <source>
        <strain evidence="7 8">H63</strain>
    </source>
</reference>
<dbReference type="Pfam" id="PF07732">
    <property type="entry name" value="Cu-oxidase_3"/>
    <property type="match status" value="1"/>
</dbReference>
<dbReference type="InterPro" id="IPR011706">
    <property type="entry name" value="Cu-oxidase_C"/>
</dbReference>
<keyword evidence="3" id="KW-0812">Transmembrane</keyword>
<dbReference type="EMBL" id="CP119078">
    <property type="protein sequence ID" value="WED43292.1"/>
    <property type="molecule type" value="Genomic_DNA"/>
</dbReference>
<dbReference type="CDD" id="cd13896">
    <property type="entry name" value="CuRO_3_CopA"/>
    <property type="match status" value="1"/>
</dbReference>
<dbReference type="InterPro" id="IPR034279">
    <property type="entry name" value="CuRO_3_CopA"/>
</dbReference>
<keyword evidence="3" id="KW-0472">Membrane</keyword>
<dbReference type="InterPro" id="IPR002355">
    <property type="entry name" value="Cu_oxidase_Cu_BS"/>
</dbReference>
<feature type="domain" description="Plastocyanin-like" evidence="5">
    <location>
        <begin position="382"/>
        <end position="494"/>
    </location>
</feature>
<dbReference type="InterPro" id="IPR045087">
    <property type="entry name" value="Cu-oxidase_fam"/>
</dbReference>
<evidence type="ECO:0000256" key="3">
    <source>
        <dbReference type="SAM" id="Phobius"/>
    </source>
</evidence>
<dbReference type="InterPro" id="IPR011707">
    <property type="entry name" value="Cu-oxidase-like_N"/>
</dbReference>
<proteinExistence type="predicted"/>
<dbReference type="Pfam" id="PF07731">
    <property type="entry name" value="Cu-oxidase_2"/>
    <property type="match status" value="1"/>
</dbReference>
<dbReference type="PANTHER" id="PTHR11709">
    <property type="entry name" value="MULTI-COPPER OXIDASE"/>
    <property type="match status" value="1"/>
</dbReference>
<evidence type="ECO:0000259" key="5">
    <source>
        <dbReference type="Pfam" id="PF07731"/>
    </source>
</evidence>
<dbReference type="Proteomes" id="UP001222087">
    <property type="component" value="Chromosome"/>
</dbReference>
<evidence type="ECO:0000313" key="8">
    <source>
        <dbReference type="Proteomes" id="UP001222087"/>
    </source>
</evidence>
<organism evidence="7 8">
    <name type="scientific">Legionella cardiaca</name>
    <dbReference type="NCBI Taxonomy" id="1071983"/>
    <lineage>
        <taxon>Bacteria</taxon>
        <taxon>Pseudomonadati</taxon>
        <taxon>Pseudomonadota</taxon>
        <taxon>Gammaproteobacteria</taxon>
        <taxon>Legionellales</taxon>
        <taxon>Legionellaceae</taxon>
        <taxon>Legionella</taxon>
    </lineage>
</organism>
<sequence length="521" mass="58175">MSQDFRTPTMQQLKGCNKQYILVLFMIYFILASFPCVNFAQSQSSPQAEKTIIEVSDTQFQVDGKGKAVKAFDIRFIHPDGSISKEGYFGTKGEQFNVIVVNKTAEPITIHWHGLIVPNNQDGVPDVTQIPIKPGKSYPYQYKLVQSGTYWMHSHVGFQEQQQLAAPFIIYESGKTSKNQEIIMFLEDFTYHDPAKIFEKLRKTSMPAMENMDMQSSMKIPHNMSMKSDYNDVDYDAFLTNKVTLANPQIKTVTAGTQVRLRIINGSASTNYEINLGSLTGTLVAVDGENIKPIHGNKFPIGIGNRLDIIISIPEKGGAFPILAQVEGSNKQTGLLLATAHAVIPKLNLTASQNLGRIPYYELEKQLSSPNPLPTKKADVSLNYTLQGTMNGYKWTLNGESWPKVIPKVIKKGQRVEMVFTNKNKMSHPMHFHGHVFQVTEIDGVKLKNGALRDTILVQPNSTVKVEFDANNPGIWLNHCHNLYHFAGGMGTTVEFAGYPKPSFYLQAIGETQPAKENNPQ</sequence>
<dbReference type="Gene3D" id="2.60.40.420">
    <property type="entry name" value="Cupredoxins - blue copper proteins"/>
    <property type="match status" value="3"/>
</dbReference>
<feature type="domain" description="Plastocyanin-like" evidence="6">
    <location>
        <begin position="91"/>
        <end position="172"/>
    </location>
</feature>
<keyword evidence="3" id="KW-1133">Transmembrane helix</keyword>